<evidence type="ECO:0000313" key="2">
    <source>
        <dbReference type="EMBL" id="MCV9932815.1"/>
    </source>
</evidence>
<sequence length="305" mass="34097">MKKRITLIALLFISSYAFSQQIGDGFAPLYTPDFTAPLKSGVYGGFNAIGSNPDLSYSGQQHLFVIRHTSQVNNHQLQISSSFITNDRLFFRKIANNLVASNPGWIEIATRGDNTFEGSQNINGNLDIFNYTNKITGFGDPNNYYIGSFPVAGSAGLDIHYYGGIRFGDYTSNSVMQIADGNVGIGTINPKNKLDVNGTIHSKEVKVDLLGWSDFVFKKEYNLPTLEEVEKHINEKGHLENIPSEEEVLKNGINLGEMNAKLLQKIEELTLYSIQQSKEIQTLKEENKSFKTLSERLSKIEQQLK</sequence>
<proteinExistence type="predicted"/>
<gene>
    <name evidence="2" type="ORF">OIU80_11020</name>
</gene>
<dbReference type="AlphaFoldDB" id="A0A9X3C180"/>
<dbReference type="RefSeq" id="WP_264287057.1">
    <property type="nucleotide sequence ID" value="NZ_JAOZEV010000007.1"/>
</dbReference>
<name>A0A9X3C180_9FLAO</name>
<evidence type="ECO:0000313" key="3">
    <source>
        <dbReference type="Proteomes" id="UP001151133"/>
    </source>
</evidence>
<dbReference type="Proteomes" id="UP001151133">
    <property type="component" value="Unassembled WGS sequence"/>
</dbReference>
<dbReference type="EMBL" id="JAOZEV010000007">
    <property type="protein sequence ID" value="MCV9932815.1"/>
    <property type="molecule type" value="Genomic_DNA"/>
</dbReference>
<protein>
    <recommendedName>
        <fullName evidence="4">Cell wall anchor protein</fullName>
    </recommendedName>
</protein>
<evidence type="ECO:0000256" key="1">
    <source>
        <dbReference type="SAM" id="SignalP"/>
    </source>
</evidence>
<feature type="chain" id="PRO_5040827852" description="Cell wall anchor protein" evidence="1">
    <location>
        <begin position="20"/>
        <end position="305"/>
    </location>
</feature>
<keyword evidence="3" id="KW-1185">Reference proteome</keyword>
<reference evidence="2" key="1">
    <citation type="submission" date="2022-10" db="EMBL/GenBank/DDBJ databases">
        <title>Two novel species of Flavobacterium.</title>
        <authorList>
            <person name="Liu Q."/>
            <person name="Xin Y.-H."/>
        </authorList>
    </citation>
    <scope>NUCLEOTIDE SEQUENCE</scope>
    <source>
        <strain evidence="2">LS1R47</strain>
    </source>
</reference>
<comment type="caution">
    <text evidence="2">The sequence shown here is derived from an EMBL/GenBank/DDBJ whole genome shotgun (WGS) entry which is preliminary data.</text>
</comment>
<organism evidence="2 3">
    <name type="scientific">Flavobacterium frigoritolerans</name>
    <dbReference type="NCBI Taxonomy" id="2987686"/>
    <lineage>
        <taxon>Bacteria</taxon>
        <taxon>Pseudomonadati</taxon>
        <taxon>Bacteroidota</taxon>
        <taxon>Flavobacteriia</taxon>
        <taxon>Flavobacteriales</taxon>
        <taxon>Flavobacteriaceae</taxon>
        <taxon>Flavobacterium</taxon>
    </lineage>
</organism>
<evidence type="ECO:0008006" key="4">
    <source>
        <dbReference type="Google" id="ProtNLM"/>
    </source>
</evidence>
<feature type="signal peptide" evidence="1">
    <location>
        <begin position="1"/>
        <end position="19"/>
    </location>
</feature>
<keyword evidence="1" id="KW-0732">Signal</keyword>
<accession>A0A9X3C180</accession>